<dbReference type="SUPFAM" id="SSF63862">
    <property type="entry name" value="Thiamin pyrophosphokinase, substrate-binding domain"/>
    <property type="match status" value="1"/>
</dbReference>
<evidence type="ECO:0000313" key="7">
    <source>
        <dbReference type="EMBL" id="HIV24886.1"/>
    </source>
</evidence>
<dbReference type="EC" id="2.7.6.2" evidence="5"/>
<dbReference type="AlphaFoldDB" id="A0A9D1P1Q6"/>
<keyword evidence="4" id="KW-0067">ATP-binding</keyword>
<evidence type="ECO:0000313" key="8">
    <source>
        <dbReference type="Proteomes" id="UP000824169"/>
    </source>
</evidence>
<evidence type="ECO:0000256" key="5">
    <source>
        <dbReference type="NCBIfam" id="TIGR01378"/>
    </source>
</evidence>
<reference evidence="7" key="1">
    <citation type="submission" date="2020-10" db="EMBL/GenBank/DDBJ databases">
        <authorList>
            <person name="Gilroy R."/>
        </authorList>
    </citation>
    <scope>NUCLEOTIDE SEQUENCE</scope>
    <source>
        <strain evidence="7">CHK188-20938</strain>
    </source>
</reference>
<evidence type="ECO:0000256" key="3">
    <source>
        <dbReference type="ARBA" id="ARBA00022777"/>
    </source>
</evidence>
<dbReference type="PANTHER" id="PTHR41299">
    <property type="entry name" value="THIAMINE PYROPHOSPHOKINASE"/>
    <property type="match status" value="1"/>
</dbReference>
<dbReference type="EMBL" id="DVOO01000011">
    <property type="protein sequence ID" value="HIV24886.1"/>
    <property type="molecule type" value="Genomic_DNA"/>
</dbReference>
<dbReference type="GO" id="GO:0005524">
    <property type="term" value="F:ATP binding"/>
    <property type="evidence" value="ECO:0007669"/>
    <property type="project" value="UniProtKB-KW"/>
</dbReference>
<organism evidence="7 8">
    <name type="scientific">Candidatus Scatomonas pullistercoris</name>
    <dbReference type="NCBI Taxonomy" id="2840920"/>
    <lineage>
        <taxon>Bacteria</taxon>
        <taxon>Bacillati</taxon>
        <taxon>Bacillota</taxon>
        <taxon>Clostridia</taxon>
        <taxon>Lachnospirales</taxon>
        <taxon>Lachnospiraceae</taxon>
        <taxon>Lachnospiraceae incertae sedis</taxon>
        <taxon>Candidatus Scatomonas</taxon>
    </lineage>
</organism>
<keyword evidence="2" id="KW-0547">Nucleotide-binding</keyword>
<dbReference type="InterPro" id="IPR006282">
    <property type="entry name" value="Thi_PPkinase"/>
</dbReference>
<dbReference type="GO" id="GO:0004788">
    <property type="term" value="F:thiamine diphosphokinase activity"/>
    <property type="evidence" value="ECO:0007669"/>
    <property type="project" value="UniProtKB-UniRule"/>
</dbReference>
<dbReference type="GO" id="GO:0016301">
    <property type="term" value="F:kinase activity"/>
    <property type="evidence" value="ECO:0007669"/>
    <property type="project" value="UniProtKB-KW"/>
</dbReference>
<dbReference type="Pfam" id="PF04263">
    <property type="entry name" value="TPK_catalytic"/>
    <property type="match status" value="1"/>
</dbReference>
<gene>
    <name evidence="7" type="ORF">IAB71_03725</name>
</gene>
<name>A0A9D1P1Q6_9FIRM</name>
<evidence type="ECO:0000256" key="4">
    <source>
        <dbReference type="ARBA" id="ARBA00022840"/>
    </source>
</evidence>
<dbReference type="Gene3D" id="3.40.50.10240">
    <property type="entry name" value="Thiamin pyrophosphokinase, catalytic domain"/>
    <property type="match status" value="1"/>
</dbReference>
<dbReference type="SUPFAM" id="SSF63999">
    <property type="entry name" value="Thiamin pyrophosphokinase, catalytic domain"/>
    <property type="match status" value="1"/>
</dbReference>
<evidence type="ECO:0000256" key="1">
    <source>
        <dbReference type="ARBA" id="ARBA00022679"/>
    </source>
</evidence>
<dbReference type="InterPro" id="IPR053149">
    <property type="entry name" value="TPK"/>
</dbReference>
<evidence type="ECO:0000256" key="2">
    <source>
        <dbReference type="ARBA" id="ARBA00022741"/>
    </source>
</evidence>
<comment type="caution">
    <text evidence="7">The sequence shown here is derived from an EMBL/GenBank/DDBJ whole genome shotgun (WGS) entry which is preliminary data.</text>
</comment>
<keyword evidence="1 7" id="KW-0808">Transferase</keyword>
<dbReference type="InterPro" id="IPR036759">
    <property type="entry name" value="TPK_catalytic_sf"/>
</dbReference>
<dbReference type="InterPro" id="IPR036371">
    <property type="entry name" value="TPK_B1-bd_sf"/>
</dbReference>
<dbReference type="SMART" id="SM00983">
    <property type="entry name" value="TPK_B1_binding"/>
    <property type="match status" value="1"/>
</dbReference>
<evidence type="ECO:0000259" key="6">
    <source>
        <dbReference type="SMART" id="SM00983"/>
    </source>
</evidence>
<sequence length="217" mass="24688">MRAAVLSGGTLEDDFVLPYLREYSPDVILAADRGLEFCSRNRIRPDMILGDFDSISPEVIEAYERRQEIPIRRFNPVKDATDTAIAMDTAISLGAEEICFLGATGTRLDHTLSNIYNLYLLWKKGLRGSLVDAHNRITMPVEKEIRIRKEEQFGRYVSYFPFRGEVRGLTLEGFQYPLRDYTLVLGDGGLSVSNEILDEEARISYREGILVLVESRD</sequence>
<reference evidence="7" key="2">
    <citation type="journal article" date="2021" name="PeerJ">
        <title>Extensive microbial diversity within the chicken gut microbiome revealed by metagenomics and culture.</title>
        <authorList>
            <person name="Gilroy R."/>
            <person name="Ravi A."/>
            <person name="Getino M."/>
            <person name="Pursley I."/>
            <person name="Horton D.L."/>
            <person name="Alikhan N.F."/>
            <person name="Baker D."/>
            <person name="Gharbi K."/>
            <person name="Hall N."/>
            <person name="Watson M."/>
            <person name="Adriaenssens E.M."/>
            <person name="Foster-Nyarko E."/>
            <person name="Jarju S."/>
            <person name="Secka A."/>
            <person name="Antonio M."/>
            <person name="Oren A."/>
            <person name="Chaudhuri R.R."/>
            <person name="La Ragione R."/>
            <person name="Hildebrand F."/>
            <person name="Pallen M.J."/>
        </authorList>
    </citation>
    <scope>NUCLEOTIDE SEQUENCE</scope>
    <source>
        <strain evidence="7">CHK188-20938</strain>
    </source>
</reference>
<accession>A0A9D1P1Q6</accession>
<dbReference type="InterPro" id="IPR007371">
    <property type="entry name" value="TPK_catalytic"/>
</dbReference>
<dbReference type="Proteomes" id="UP000824169">
    <property type="component" value="Unassembled WGS sequence"/>
</dbReference>
<protein>
    <recommendedName>
        <fullName evidence="5">Thiamine diphosphokinase</fullName>
        <ecNumber evidence="5">2.7.6.2</ecNumber>
    </recommendedName>
</protein>
<keyword evidence="3" id="KW-0418">Kinase</keyword>
<dbReference type="GO" id="GO:0009229">
    <property type="term" value="P:thiamine diphosphate biosynthetic process"/>
    <property type="evidence" value="ECO:0007669"/>
    <property type="project" value="InterPro"/>
</dbReference>
<dbReference type="GO" id="GO:0006772">
    <property type="term" value="P:thiamine metabolic process"/>
    <property type="evidence" value="ECO:0007669"/>
    <property type="project" value="UniProtKB-UniRule"/>
</dbReference>
<feature type="domain" description="Thiamin pyrophosphokinase thiamin-binding" evidence="6">
    <location>
        <begin position="142"/>
        <end position="211"/>
    </location>
</feature>
<dbReference type="CDD" id="cd07995">
    <property type="entry name" value="TPK"/>
    <property type="match status" value="1"/>
</dbReference>
<dbReference type="GO" id="GO:0030975">
    <property type="term" value="F:thiamine binding"/>
    <property type="evidence" value="ECO:0007669"/>
    <property type="project" value="InterPro"/>
</dbReference>
<dbReference type="InterPro" id="IPR007373">
    <property type="entry name" value="Thiamin_PyroPKinase_B1-bd"/>
</dbReference>
<proteinExistence type="predicted"/>
<dbReference type="PANTHER" id="PTHR41299:SF1">
    <property type="entry name" value="THIAMINE PYROPHOSPHOKINASE"/>
    <property type="match status" value="1"/>
</dbReference>
<dbReference type="NCBIfam" id="TIGR01378">
    <property type="entry name" value="thi_PPkinase"/>
    <property type="match status" value="1"/>
</dbReference>
<dbReference type="Pfam" id="PF04265">
    <property type="entry name" value="TPK_B1_binding"/>
    <property type="match status" value="1"/>
</dbReference>